<protein>
    <submittedName>
        <fullName evidence="2">Uncharacterized protein</fullName>
    </submittedName>
</protein>
<feature type="compositionally biased region" description="Basic and acidic residues" evidence="1">
    <location>
        <begin position="662"/>
        <end position="696"/>
    </location>
</feature>
<feature type="region of interest" description="Disordered" evidence="1">
    <location>
        <begin position="662"/>
        <end position="735"/>
    </location>
</feature>
<gene>
    <name evidence="2" type="ORF">PVAND_003693</name>
</gene>
<feature type="region of interest" description="Disordered" evidence="1">
    <location>
        <begin position="875"/>
        <end position="900"/>
    </location>
</feature>
<evidence type="ECO:0000313" key="2">
    <source>
        <dbReference type="EMBL" id="KAG5673667.1"/>
    </source>
</evidence>
<feature type="compositionally biased region" description="Polar residues" evidence="1">
    <location>
        <begin position="787"/>
        <end position="799"/>
    </location>
</feature>
<feature type="compositionally biased region" description="Low complexity" evidence="1">
    <location>
        <begin position="135"/>
        <end position="152"/>
    </location>
</feature>
<feature type="compositionally biased region" description="Polar residues" evidence="1">
    <location>
        <begin position="699"/>
        <end position="717"/>
    </location>
</feature>
<evidence type="ECO:0000313" key="3">
    <source>
        <dbReference type="Proteomes" id="UP001107558"/>
    </source>
</evidence>
<feature type="region of interest" description="Disordered" evidence="1">
    <location>
        <begin position="125"/>
        <end position="194"/>
    </location>
</feature>
<sequence length="1058" mass="122393">MINSEEYETSKINNGPRVSFNRDVHVKRYGSLLNNEILNYDSNSRSQSPNLRREFVDLTDSAALEREAALVLKQVNNYGSLPLRKQQQHLKKPLLRRSKSDASSSKKSRRNSIFNFFNSNSLAHPSPTNLISQINNGSNVTKKSNTNNNGSNKKVRRSKSDISNMQRREKYRSKVQLNSNSFNGNFTSSDSSDNNNVKLANSFINKVPLSPITEVNTPLETSNSNDYFSKQIVSNTSNHDPFKSCEDVSDNDQKKNSNVIVHSSQMPVEKPLLTKNKKVNKIVKQLSMERPLSPPIGGFSYTNPPQLSSISPVTLSTTNNKLKTSTTPSPLSLLLKKTEQSNNSNVVYTQLAYNEINADDKSTPQRHETVQNTYKRENRESASPIFTPKNEINDQFINLAPTPVNYTDLDETDNIVSIVTENEEPIITPKIRKQPPLSKFQQDHIDNFYLDKEFDHLHEMRETDFNGIDASLSSRREILESRIKSRIDGLQQINNEYHHNTTPTTKPPEHEQHHEFVKSSSSMALKYDQINNKMINMDNDSFKKNSFKYNDKTIDSGNETDNVTKNNYRNRRYSSRFNIGRKWNYEDDIIECELFLMKERKHTEETYPYQLVRTYVYRQRSDNDDQYDTDQDKNNILKEWKHNKKMTREFLKTQKKKKSGLEKVKELFKSKKSNDKNEENELKLRYHEYSPEKIEPPQKASTHQSIINRRRLSTPQASPIIPNRSKSLPPKVANPNYVASKQENENNAQKFNWFTSLERLSRRKNRDSDVRSIDRKTSISRSKSTSMKNVSLSNGSNKTLRFFGDTDADENDSVQRTKSNEAREKSSSLQNLNSNRRTRQSKSISRSRQELLNIAESTSDEQNIIEKTAHSRPVSPILNKFLPPPRPPKSTKLVSSVSSTLPRTPLRKKYDFEDETEYQDSLNFYQKKNNYESEKNFSTPRRMRESLSVNRENLHRDRFDSDASQRSVVYLHASVVGDIPSQTLGRKMSGKSSMRTAYKEEQPITRTVDRTFSLAAPWKPKFISDGYEINYNNDQQKIAYSKNRYRSKSATRVREKNQ</sequence>
<proteinExistence type="predicted"/>
<feature type="region of interest" description="Disordered" evidence="1">
    <location>
        <begin position="762"/>
        <end position="848"/>
    </location>
</feature>
<feature type="compositionally biased region" description="Basic and acidic residues" evidence="1">
    <location>
        <begin position="813"/>
        <end position="826"/>
    </location>
</feature>
<feature type="compositionally biased region" description="Low complexity" evidence="1">
    <location>
        <begin position="890"/>
        <end position="900"/>
    </location>
</feature>
<reference evidence="2" key="1">
    <citation type="submission" date="2021-03" db="EMBL/GenBank/DDBJ databases">
        <title>Chromosome level genome of the anhydrobiotic midge Polypedilum vanderplanki.</title>
        <authorList>
            <person name="Yoshida Y."/>
            <person name="Kikawada T."/>
            <person name="Gusev O."/>
        </authorList>
    </citation>
    <scope>NUCLEOTIDE SEQUENCE</scope>
    <source>
        <strain evidence="2">NIAS01</strain>
        <tissue evidence="2">Whole body or cell culture</tissue>
    </source>
</reference>
<dbReference type="EMBL" id="JADBJN010000003">
    <property type="protein sequence ID" value="KAG5673667.1"/>
    <property type="molecule type" value="Genomic_DNA"/>
</dbReference>
<name>A0A9J6BVV5_POLVA</name>
<feature type="compositionally biased region" description="Basic residues" evidence="1">
    <location>
        <begin position="86"/>
        <end position="97"/>
    </location>
</feature>
<feature type="region of interest" description="Disordered" evidence="1">
    <location>
        <begin position="83"/>
        <end position="109"/>
    </location>
</feature>
<comment type="caution">
    <text evidence="2">The sequence shown here is derived from an EMBL/GenBank/DDBJ whole genome shotgun (WGS) entry which is preliminary data.</text>
</comment>
<evidence type="ECO:0000256" key="1">
    <source>
        <dbReference type="SAM" id="MobiDB-lite"/>
    </source>
</evidence>
<dbReference type="OrthoDB" id="6512771at2759"/>
<keyword evidence="3" id="KW-1185">Reference proteome</keyword>
<feature type="compositionally biased region" description="Low complexity" evidence="1">
    <location>
        <begin position="178"/>
        <end position="194"/>
    </location>
</feature>
<dbReference type="Proteomes" id="UP001107558">
    <property type="component" value="Chromosome 3"/>
</dbReference>
<feature type="compositionally biased region" description="Polar residues" evidence="1">
    <location>
        <begin position="125"/>
        <end position="134"/>
    </location>
</feature>
<organism evidence="2 3">
    <name type="scientific">Polypedilum vanderplanki</name>
    <name type="common">Sleeping chironomid midge</name>
    <dbReference type="NCBI Taxonomy" id="319348"/>
    <lineage>
        <taxon>Eukaryota</taxon>
        <taxon>Metazoa</taxon>
        <taxon>Ecdysozoa</taxon>
        <taxon>Arthropoda</taxon>
        <taxon>Hexapoda</taxon>
        <taxon>Insecta</taxon>
        <taxon>Pterygota</taxon>
        <taxon>Neoptera</taxon>
        <taxon>Endopterygota</taxon>
        <taxon>Diptera</taxon>
        <taxon>Nematocera</taxon>
        <taxon>Chironomoidea</taxon>
        <taxon>Chironomidae</taxon>
        <taxon>Chironominae</taxon>
        <taxon>Polypedilum</taxon>
        <taxon>Polypedilum</taxon>
    </lineage>
</organism>
<feature type="compositionally biased region" description="Basic and acidic residues" evidence="1">
    <location>
        <begin position="766"/>
        <end position="777"/>
    </location>
</feature>
<dbReference type="AlphaFoldDB" id="A0A9J6BVV5"/>
<accession>A0A9J6BVV5</accession>